<accession>M7YCN7</accession>
<keyword evidence="2" id="KW-1185">Reference proteome</keyword>
<protein>
    <submittedName>
        <fullName evidence="1">Uncharacterized protein</fullName>
    </submittedName>
</protein>
<dbReference type="AlphaFoldDB" id="M7YCN7"/>
<reference evidence="1" key="1">
    <citation type="submission" date="2013-01" db="EMBL/GenBank/DDBJ databases">
        <title>Genome assembly of Mariniradius saccharolyticus AK6.</title>
        <authorList>
            <person name="Vaidya B."/>
            <person name="Khatri I."/>
            <person name="Tanuku N.R.S."/>
            <person name="Subramanian S."/>
            <person name="Pinnaka A."/>
        </authorList>
    </citation>
    <scope>NUCLEOTIDE SEQUENCE [LARGE SCALE GENOMIC DNA]</scope>
    <source>
        <strain evidence="1">AK6</strain>
    </source>
</reference>
<dbReference type="STRING" id="1239962.C943_03248"/>
<comment type="caution">
    <text evidence="1">The sequence shown here is derived from an EMBL/GenBank/DDBJ whole genome shotgun (WGS) entry which is preliminary data.</text>
</comment>
<sequence>MILAISLKETQFRRGFLLEMGILGLPLRFSSKNPFNNLEK</sequence>
<gene>
    <name evidence="1" type="ORF">C943_03248</name>
</gene>
<evidence type="ECO:0000313" key="2">
    <source>
        <dbReference type="Proteomes" id="UP000010953"/>
    </source>
</evidence>
<name>M7YCN7_9BACT</name>
<organism evidence="1 2">
    <name type="scientific">Mariniradius saccharolyticus AK6</name>
    <dbReference type="NCBI Taxonomy" id="1239962"/>
    <lineage>
        <taxon>Bacteria</taxon>
        <taxon>Pseudomonadati</taxon>
        <taxon>Bacteroidota</taxon>
        <taxon>Cytophagia</taxon>
        <taxon>Cytophagales</taxon>
        <taxon>Cyclobacteriaceae</taxon>
        <taxon>Mariniradius</taxon>
    </lineage>
</organism>
<dbReference type="EMBL" id="AMZY02000004">
    <property type="protein sequence ID" value="EMS34926.1"/>
    <property type="molecule type" value="Genomic_DNA"/>
</dbReference>
<dbReference type="Proteomes" id="UP000010953">
    <property type="component" value="Unassembled WGS sequence"/>
</dbReference>
<proteinExistence type="predicted"/>
<evidence type="ECO:0000313" key="1">
    <source>
        <dbReference type="EMBL" id="EMS34926.1"/>
    </source>
</evidence>
<dbReference type="InParanoid" id="M7YCN7"/>